<dbReference type="InterPro" id="IPR051201">
    <property type="entry name" value="Chloro_Bact_Ser_Proteases"/>
</dbReference>
<evidence type="ECO:0000256" key="1">
    <source>
        <dbReference type="ARBA" id="ARBA00022670"/>
    </source>
</evidence>
<dbReference type="Gene3D" id="2.40.10.120">
    <property type="match status" value="1"/>
</dbReference>
<dbReference type="OrthoDB" id="495674at2"/>
<comment type="caution">
    <text evidence="4">The sequence shown here is derived from an EMBL/GenBank/DDBJ whole genome shotgun (WGS) entry which is preliminary data.</text>
</comment>
<reference evidence="4 5" key="1">
    <citation type="journal article" date="2013" name="Front. Microbiol.">
        <title>Comparative genomic analyses of the cyanobacterium, Lyngbya aestuarii BL J, a powerful hydrogen producer.</title>
        <authorList>
            <person name="Kothari A."/>
            <person name="Vaughn M."/>
            <person name="Garcia-Pichel F."/>
        </authorList>
    </citation>
    <scope>NUCLEOTIDE SEQUENCE [LARGE SCALE GENOMIC DNA]</scope>
    <source>
        <strain evidence="4 5">BL J</strain>
    </source>
</reference>
<proteinExistence type="predicted"/>
<protein>
    <submittedName>
        <fullName evidence="4">Peptidase S46 family protein</fullName>
    </submittedName>
</protein>
<dbReference type="GO" id="GO:0006508">
    <property type="term" value="P:proteolysis"/>
    <property type="evidence" value="ECO:0007669"/>
    <property type="project" value="UniProtKB-KW"/>
</dbReference>
<dbReference type="EMBL" id="AUZM01000049">
    <property type="protein sequence ID" value="ERT05790.1"/>
    <property type="molecule type" value="Genomic_DNA"/>
</dbReference>
<dbReference type="Proteomes" id="UP000017127">
    <property type="component" value="Unassembled WGS sequence"/>
</dbReference>
<evidence type="ECO:0000259" key="3">
    <source>
        <dbReference type="Pfam" id="PF04151"/>
    </source>
</evidence>
<evidence type="ECO:0000256" key="2">
    <source>
        <dbReference type="ARBA" id="ARBA00022801"/>
    </source>
</evidence>
<dbReference type="Gene3D" id="2.60.120.380">
    <property type="match status" value="2"/>
</dbReference>
<dbReference type="InterPro" id="IPR009003">
    <property type="entry name" value="Peptidase_S1_PA"/>
</dbReference>
<dbReference type="Pfam" id="PF04151">
    <property type="entry name" value="PPC"/>
    <property type="match status" value="2"/>
</dbReference>
<dbReference type="SUPFAM" id="SSF50494">
    <property type="entry name" value="Trypsin-like serine proteases"/>
    <property type="match status" value="1"/>
</dbReference>
<feature type="domain" description="Peptidase C-terminal archaeal/bacterial" evidence="3">
    <location>
        <begin position="302"/>
        <end position="364"/>
    </location>
</feature>
<name>U7QFC9_9CYAN</name>
<dbReference type="PATRIC" id="fig|1348334.3.peg.4121"/>
<keyword evidence="2" id="KW-0378">Hydrolase</keyword>
<dbReference type="InterPro" id="IPR001940">
    <property type="entry name" value="Peptidase_S1C"/>
</dbReference>
<dbReference type="PANTHER" id="PTHR43343">
    <property type="entry name" value="PEPTIDASE S12"/>
    <property type="match status" value="1"/>
</dbReference>
<dbReference type="GO" id="GO:0004252">
    <property type="term" value="F:serine-type endopeptidase activity"/>
    <property type="evidence" value="ECO:0007669"/>
    <property type="project" value="InterPro"/>
</dbReference>
<dbReference type="AlphaFoldDB" id="U7QFC9"/>
<dbReference type="RefSeq" id="WP_023067991.1">
    <property type="nucleotide sequence ID" value="NZ_AUZM01000049.1"/>
</dbReference>
<organism evidence="4 5">
    <name type="scientific">Lyngbya aestuarii BL J</name>
    <dbReference type="NCBI Taxonomy" id="1348334"/>
    <lineage>
        <taxon>Bacteria</taxon>
        <taxon>Bacillati</taxon>
        <taxon>Cyanobacteriota</taxon>
        <taxon>Cyanophyceae</taxon>
        <taxon>Oscillatoriophycideae</taxon>
        <taxon>Oscillatoriales</taxon>
        <taxon>Microcoleaceae</taxon>
        <taxon>Lyngbya</taxon>
    </lineage>
</organism>
<keyword evidence="5" id="KW-1185">Reference proteome</keyword>
<gene>
    <name evidence="4" type="ORF">M595_4263</name>
</gene>
<sequence length="500" mass="53575">MNLKFLSLATSGLLAIGTAVSINGVHASSSKTLLLDLAPTSKQPDLNSNRLLNQSNQLLLAQDDGEETNIRVYEQASPAVVSIDTEKANGSGTIISPDGMVLTNAHVVSQGGEVTVTLADGREMKADVIAYGEDGLDLAVLKIQNARNLPTIPIAKPGSVKVGQRAFAIGNPFGQFQGTFTIGIVSRIDGERNLIQTDAAINPGNSGGPLLNSKGELIGVNTAIFTRGRSGGNIGIGFAISVDKVPPFLQAVKEGRAPRVAQSQRPFAFSSEPSEKLILDGPEVRGRLDESDSILPIDNSFYDMYSFEGKAGQQIAIEMRSQDLDPYLILLNSDGSELAQDDDSGGQKDAKIMITLPEDGEYTFLANSYEAGESGDYRLKLRIETERVNPSERSNRLILEEQGTLDRTDAVLPSDGSRYEEYSFDGVGGQTVTIRLESSDFDPYLALFGPNGQLVGENDDANSSEKNAALTVTLPMTGRYRVVVNAYDSTGQGQYLLTVR</sequence>
<accession>U7QFC9</accession>
<evidence type="ECO:0000313" key="5">
    <source>
        <dbReference type="Proteomes" id="UP000017127"/>
    </source>
</evidence>
<dbReference type="InterPro" id="IPR007280">
    <property type="entry name" value="Peptidase_C_arc/bac"/>
</dbReference>
<dbReference type="Pfam" id="PF13365">
    <property type="entry name" value="Trypsin_2"/>
    <property type="match status" value="1"/>
</dbReference>
<dbReference type="PANTHER" id="PTHR43343:SF3">
    <property type="entry name" value="PROTEASE DO-LIKE 8, CHLOROPLASTIC"/>
    <property type="match status" value="1"/>
</dbReference>
<evidence type="ECO:0000313" key="4">
    <source>
        <dbReference type="EMBL" id="ERT05790.1"/>
    </source>
</evidence>
<dbReference type="PRINTS" id="PR00834">
    <property type="entry name" value="PROTEASES2C"/>
</dbReference>
<keyword evidence="1" id="KW-0645">Protease</keyword>
<dbReference type="NCBIfam" id="NF038127">
    <property type="entry name" value="FDP_fam"/>
    <property type="match status" value="1"/>
</dbReference>
<feature type="domain" description="Peptidase C-terminal archaeal/bacterial" evidence="3">
    <location>
        <begin position="422"/>
        <end position="485"/>
    </location>
</feature>